<dbReference type="RefSeq" id="WP_106877427.1">
    <property type="nucleotide sequence ID" value="NZ_PYEP01000004.1"/>
</dbReference>
<evidence type="ECO:0000313" key="1">
    <source>
        <dbReference type="EMBL" id="PSN07849.1"/>
    </source>
</evidence>
<reference evidence="1 2" key="1">
    <citation type="submission" date="2018-03" db="EMBL/GenBank/DDBJ databases">
        <title>Draft genome sequence of the first documented clinical Siccibacter turicensis isolate in Austria.</title>
        <authorList>
            <person name="Lepuschitz S."/>
            <person name="Pekard-Amenitsch S."/>
            <person name="Haunold R."/>
            <person name="Schill S."/>
            <person name="Mach R."/>
            <person name="Allerberger F."/>
            <person name="Ruppitsch W."/>
            <person name="Forsythe S.J."/>
        </authorList>
    </citation>
    <scope>NUCLEOTIDE SEQUENCE [LARGE SCALE GENOMIC DNA]</scope>
    <source>
        <strain evidence="1 2">6100069499-17</strain>
    </source>
</reference>
<accession>A0A2P8VJW3</accession>
<dbReference type="AlphaFoldDB" id="A0A2P8VJW3"/>
<dbReference type="EMBL" id="PYEP01000004">
    <property type="protein sequence ID" value="PSN07849.1"/>
    <property type="molecule type" value="Genomic_DNA"/>
</dbReference>
<name>A0A2P8VJW3_9ENTR</name>
<keyword evidence="2" id="KW-1185">Reference proteome</keyword>
<organism evidence="1 2">
    <name type="scientific">Siccibacter turicensis</name>
    <dbReference type="NCBI Taxonomy" id="357233"/>
    <lineage>
        <taxon>Bacteria</taxon>
        <taxon>Pseudomonadati</taxon>
        <taxon>Pseudomonadota</taxon>
        <taxon>Gammaproteobacteria</taxon>
        <taxon>Enterobacterales</taxon>
        <taxon>Enterobacteriaceae</taxon>
        <taxon>Siccibacter</taxon>
    </lineage>
</organism>
<dbReference type="Proteomes" id="UP000240212">
    <property type="component" value="Unassembled WGS sequence"/>
</dbReference>
<gene>
    <name evidence="1" type="ORF">C7G83_12105</name>
</gene>
<evidence type="ECO:0000313" key="2">
    <source>
        <dbReference type="Proteomes" id="UP000240212"/>
    </source>
</evidence>
<protein>
    <submittedName>
        <fullName evidence="1">Uncharacterized protein</fullName>
    </submittedName>
</protein>
<comment type="caution">
    <text evidence="1">The sequence shown here is derived from an EMBL/GenBank/DDBJ whole genome shotgun (WGS) entry which is preliminary data.</text>
</comment>
<proteinExistence type="predicted"/>
<sequence length="139" mass="15693">MLLASAMVKAEITHTQLESYDFTTGKHTLYNALNKQKEPGVIDFSMSAVTTPGETMRNEYRLCLNKAQTKGYLRILSEPDEQQTGSPKVPLVNFSLEQDLHLIFIPLRGERHLVYFTDTSDLWVVDVGATLESSPDCKR</sequence>